<dbReference type="GeneID" id="19484755"/>
<sequence length="97" mass="11277">MSWKLFKLRKATDEFLLKARMEGRLVYTPYPGTTRFCNTLRKQKSVSGPRRLMKQGMLAYNSGDTRPCDGYLINPILRGDGEQFTPEDNEFMDLLNH</sequence>
<dbReference type="KEGG" id="vg:19484755"/>
<protein>
    <submittedName>
        <fullName evidence="1">Uncharacterized protein</fullName>
    </submittedName>
</protein>
<dbReference type="RefSeq" id="YP_009030495.1">
    <property type="nucleotide sequence ID" value="NC_024122.1"/>
</dbReference>
<name>X4Y7F7_9CAUD</name>
<dbReference type="EMBL" id="KJ174318">
    <property type="protein sequence ID" value="AHV82589.1"/>
    <property type="molecule type" value="Genomic_DNA"/>
</dbReference>
<dbReference type="Proteomes" id="UP000019780">
    <property type="component" value="Segment"/>
</dbReference>
<evidence type="ECO:0000313" key="2">
    <source>
        <dbReference type="Proteomes" id="UP000019780"/>
    </source>
</evidence>
<proteinExistence type="predicted"/>
<reference evidence="1 2" key="1">
    <citation type="journal article" date="2014" name="Genome Announc.">
        <title>Genome sequence of a salmonella phage used to control salmonella transmission in Swine.</title>
        <authorList>
            <person name="Zhang J."/>
            <person name="Hong Y."/>
            <person name="Harman N.J."/>
            <person name="Das A."/>
            <person name="Ebner P.D."/>
        </authorList>
    </citation>
    <scope>NUCLEOTIDE SEQUENCE [LARGE SCALE GENOMIC DNA]</scope>
</reference>
<organism evidence="1 2">
    <name type="scientific">Salmonella phage vB-SalM-SJ3</name>
    <dbReference type="NCBI Taxonomy" id="1446492"/>
    <lineage>
        <taxon>Viruses</taxon>
        <taxon>Duplodnaviria</taxon>
        <taxon>Heunggongvirae</taxon>
        <taxon>Uroviricota</taxon>
        <taxon>Caudoviricetes</taxon>
        <taxon>Pantevenvirales</taxon>
        <taxon>Ackermannviridae</taxon>
        <taxon>Cvivirinae</taxon>
        <taxon>Kuttervirus</taxon>
        <taxon>Kuttervirus SJ3</taxon>
    </lineage>
</organism>
<accession>X4Y7F7</accession>
<evidence type="ECO:0000313" key="1">
    <source>
        <dbReference type="EMBL" id="AHV82589.1"/>
    </source>
</evidence>
<keyword evidence="2" id="KW-1185">Reference proteome</keyword>